<organism evidence="2">
    <name type="scientific">uncultured Rubrobacteraceae bacterium</name>
    <dbReference type="NCBI Taxonomy" id="349277"/>
    <lineage>
        <taxon>Bacteria</taxon>
        <taxon>Bacillati</taxon>
        <taxon>Actinomycetota</taxon>
        <taxon>Rubrobacteria</taxon>
        <taxon>Rubrobacterales</taxon>
        <taxon>Rubrobacteraceae</taxon>
        <taxon>environmental samples</taxon>
    </lineage>
</organism>
<dbReference type="EC" id="5.4.99.2" evidence="2"/>
<protein>
    <submittedName>
        <fullName evidence="2">B12 binding domain of Methylmalonyl-CoA mutase</fullName>
        <ecNumber evidence="2">5.4.99.2</ecNumber>
    </submittedName>
</protein>
<evidence type="ECO:0000256" key="1">
    <source>
        <dbReference type="SAM" id="MobiDB-lite"/>
    </source>
</evidence>
<dbReference type="AlphaFoldDB" id="A0A6J4R698"/>
<gene>
    <name evidence="2" type="ORF">AVDCRST_MAG25-1263</name>
</gene>
<name>A0A6J4R698_9ACTN</name>
<feature type="compositionally biased region" description="Basic residues" evidence="1">
    <location>
        <begin position="83"/>
        <end position="97"/>
    </location>
</feature>
<feature type="region of interest" description="Disordered" evidence="1">
    <location>
        <begin position="1"/>
        <end position="132"/>
    </location>
</feature>
<feature type="compositionally biased region" description="Basic residues" evidence="1">
    <location>
        <begin position="7"/>
        <end position="17"/>
    </location>
</feature>
<accession>A0A6J4R698</accession>
<keyword evidence="2" id="KW-0413">Isomerase</keyword>
<reference evidence="2" key="1">
    <citation type="submission" date="2020-02" db="EMBL/GenBank/DDBJ databases">
        <authorList>
            <person name="Meier V. D."/>
        </authorList>
    </citation>
    <scope>NUCLEOTIDE SEQUENCE</scope>
    <source>
        <strain evidence="2">AVDCRST_MAG25</strain>
    </source>
</reference>
<feature type="non-terminal residue" evidence="2">
    <location>
        <position position="132"/>
    </location>
</feature>
<sequence length="132" mass="15124">GRYDKGGRRKSRARRARPGGQDHRARPARRGDGGDLHRAPPDPRAGRRGDHTGGRRRHRHLHPLRRAHDAPAPHNRPPQGERRRGRPRVLRRHHPQRGHPEAQGARRRRGLHPRNPDEKSCRVPPGGARQLL</sequence>
<proteinExistence type="predicted"/>
<dbReference type="EMBL" id="CADCVI010000077">
    <property type="protein sequence ID" value="CAA9463974.1"/>
    <property type="molecule type" value="Genomic_DNA"/>
</dbReference>
<feature type="compositionally biased region" description="Basic and acidic residues" evidence="1">
    <location>
        <begin position="20"/>
        <end position="53"/>
    </location>
</feature>
<dbReference type="GO" id="GO:0004494">
    <property type="term" value="F:methylmalonyl-CoA mutase activity"/>
    <property type="evidence" value="ECO:0007669"/>
    <property type="project" value="UniProtKB-EC"/>
</dbReference>
<feature type="compositionally biased region" description="Basic residues" evidence="1">
    <location>
        <begin position="54"/>
        <end position="65"/>
    </location>
</feature>
<evidence type="ECO:0000313" key="2">
    <source>
        <dbReference type="EMBL" id="CAA9463974.1"/>
    </source>
</evidence>
<feature type="non-terminal residue" evidence="2">
    <location>
        <position position="1"/>
    </location>
</feature>